<keyword evidence="2" id="KW-1185">Reference proteome</keyword>
<comment type="caution">
    <text evidence="1">The sequence shown here is derived from an EMBL/GenBank/DDBJ whole genome shotgun (WGS) entry which is preliminary data.</text>
</comment>
<gene>
    <name evidence="1" type="ORF">Adu01nite_16870</name>
</gene>
<dbReference type="Proteomes" id="UP000637628">
    <property type="component" value="Unassembled WGS sequence"/>
</dbReference>
<reference evidence="1 2" key="1">
    <citation type="submission" date="2021-01" db="EMBL/GenBank/DDBJ databases">
        <title>Whole genome shotgun sequence of Actinoplanes durhamensis NBRC 14914.</title>
        <authorList>
            <person name="Komaki H."/>
            <person name="Tamura T."/>
        </authorList>
    </citation>
    <scope>NUCLEOTIDE SEQUENCE [LARGE SCALE GENOMIC DNA]</scope>
    <source>
        <strain evidence="1 2">NBRC 14914</strain>
    </source>
</reference>
<sequence length="123" mass="13305">MRLLALALQEEAGQAGIVDEGARQPGAGRLRRHDDQCFFECAEPSAGAYAGKDDLNYMGPGLIAFRDVGERADVAPDQVNQQSPVGKTMCDRHVDQGGHQSFPELCRGIPLGVGQRQSPQMLR</sequence>
<proteinExistence type="predicted"/>
<name>A0ABQ3YS32_9ACTN</name>
<protein>
    <submittedName>
        <fullName evidence="1">Uncharacterized protein</fullName>
    </submittedName>
</protein>
<evidence type="ECO:0000313" key="2">
    <source>
        <dbReference type="Proteomes" id="UP000637628"/>
    </source>
</evidence>
<dbReference type="EMBL" id="BOML01000013">
    <property type="protein sequence ID" value="GIE00337.1"/>
    <property type="molecule type" value="Genomic_DNA"/>
</dbReference>
<evidence type="ECO:0000313" key="1">
    <source>
        <dbReference type="EMBL" id="GIE00337.1"/>
    </source>
</evidence>
<accession>A0ABQ3YS32</accession>
<organism evidence="1 2">
    <name type="scientific">Paractinoplanes durhamensis</name>
    <dbReference type="NCBI Taxonomy" id="113563"/>
    <lineage>
        <taxon>Bacteria</taxon>
        <taxon>Bacillati</taxon>
        <taxon>Actinomycetota</taxon>
        <taxon>Actinomycetes</taxon>
        <taxon>Micromonosporales</taxon>
        <taxon>Micromonosporaceae</taxon>
        <taxon>Paractinoplanes</taxon>
    </lineage>
</organism>